<dbReference type="Proteomes" id="UP000008922">
    <property type="component" value="Chromosome"/>
</dbReference>
<keyword evidence="4" id="KW-1185">Reference proteome</keyword>
<feature type="transmembrane region" description="Helical" evidence="2">
    <location>
        <begin position="61"/>
        <end position="82"/>
    </location>
</feature>
<evidence type="ECO:0000313" key="4">
    <source>
        <dbReference type="Proteomes" id="UP000008922"/>
    </source>
</evidence>
<feature type="transmembrane region" description="Helical" evidence="2">
    <location>
        <begin position="94"/>
        <end position="116"/>
    </location>
</feature>
<gene>
    <name evidence="3" type="ordered locus">ANT_28740</name>
</gene>
<dbReference type="InParanoid" id="E8N1F7"/>
<keyword evidence="2" id="KW-1133">Transmembrane helix</keyword>
<evidence type="ECO:0000256" key="1">
    <source>
        <dbReference type="SAM" id="MobiDB-lite"/>
    </source>
</evidence>
<feature type="transmembrane region" description="Helical" evidence="2">
    <location>
        <begin position="136"/>
        <end position="163"/>
    </location>
</feature>
<feature type="compositionally biased region" description="Pro residues" evidence="1">
    <location>
        <begin position="187"/>
        <end position="206"/>
    </location>
</feature>
<protein>
    <submittedName>
        <fullName evidence="3">Hypothetical membrane protein</fullName>
    </submittedName>
</protein>
<feature type="transmembrane region" description="Helical" evidence="2">
    <location>
        <begin position="21"/>
        <end position="41"/>
    </location>
</feature>
<organism evidence="3 4">
    <name type="scientific">Anaerolinea thermophila (strain DSM 14523 / JCM 11388 / NBRC 100420 / UNI-1)</name>
    <dbReference type="NCBI Taxonomy" id="926569"/>
    <lineage>
        <taxon>Bacteria</taxon>
        <taxon>Bacillati</taxon>
        <taxon>Chloroflexota</taxon>
        <taxon>Anaerolineae</taxon>
        <taxon>Anaerolineales</taxon>
        <taxon>Anaerolineaceae</taxon>
        <taxon>Anaerolinea</taxon>
    </lineage>
</organism>
<sequence>MNSNSRAMSAQLRSAISRANPSVVFLVMILGALLAFEIFNYSTTDHALRDLLGDLKFGGMYWSTILAIAFCGIDFAGIARLFTPEQGENEPREIWYLFGAWLLAATMNAILTWWGVSMAITNHKVQSAAVINPKTLATVVPVFVAIMVWVIRVLIIGTLSVALDRVIHGETSRSRSWRNTAATPAGLPTPAPLPTAPSFAPRPAPTPALNRSTTASRTSSGASFGASAPSEPAPIPEPTYHSLSMSGRTTSATPVGSRPASTPTRRL</sequence>
<evidence type="ECO:0000313" key="3">
    <source>
        <dbReference type="EMBL" id="BAJ64900.1"/>
    </source>
</evidence>
<accession>E8N1F7</accession>
<reference evidence="3 4" key="1">
    <citation type="submission" date="2010-12" db="EMBL/GenBank/DDBJ databases">
        <title>Whole genome sequence of Anaerolinea thermophila UNI-1.</title>
        <authorList>
            <person name="Narita-Yamada S."/>
            <person name="Kishi E."/>
            <person name="Watanabe Y."/>
            <person name="Takasaki K."/>
            <person name="Ankai A."/>
            <person name="Oguchi A."/>
            <person name="Fukui S."/>
            <person name="Takahashi M."/>
            <person name="Yashiro I."/>
            <person name="Hosoyama A."/>
            <person name="Sekiguchi Y."/>
            <person name="Hanada S."/>
            <person name="Fujita N."/>
        </authorList>
    </citation>
    <scope>NUCLEOTIDE SEQUENCE [LARGE SCALE GENOMIC DNA]</scope>
    <source>
        <strain evidence="4">DSM 14523 / JCM 11388 / NBRC 100420 / UNI-1</strain>
    </source>
</reference>
<dbReference type="AlphaFoldDB" id="E8N1F7"/>
<name>E8N1F7_ANATU</name>
<keyword evidence="2" id="KW-0472">Membrane</keyword>
<dbReference type="KEGG" id="atm:ANT_28740"/>
<evidence type="ECO:0000256" key="2">
    <source>
        <dbReference type="SAM" id="Phobius"/>
    </source>
</evidence>
<dbReference type="HOGENOM" id="CLU_1040679_0_0_0"/>
<keyword evidence="2" id="KW-0812">Transmembrane</keyword>
<dbReference type="OrthoDB" id="160946at2"/>
<feature type="region of interest" description="Disordered" evidence="1">
    <location>
        <begin position="173"/>
        <end position="267"/>
    </location>
</feature>
<feature type="compositionally biased region" description="Polar residues" evidence="1">
    <location>
        <begin position="241"/>
        <end position="267"/>
    </location>
</feature>
<feature type="compositionally biased region" description="Low complexity" evidence="1">
    <location>
        <begin position="211"/>
        <end position="230"/>
    </location>
</feature>
<dbReference type="EMBL" id="AP012029">
    <property type="protein sequence ID" value="BAJ64900.1"/>
    <property type="molecule type" value="Genomic_DNA"/>
</dbReference>
<dbReference type="RefSeq" id="WP_013561245.1">
    <property type="nucleotide sequence ID" value="NC_014960.1"/>
</dbReference>
<dbReference type="STRING" id="926569.ANT_28740"/>
<proteinExistence type="predicted"/>